<protein>
    <submittedName>
        <fullName evidence="2">F-box domain protein</fullName>
    </submittedName>
</protein>
<dbReference type="Proteomes" id="UP000053660">
    <property type="component" value="Unassembled WGS sequence"/>
</dbReference>
<dbReference type="Pfam" id="PF00646">
    <property type="entry name" value="F-box"/>
    <property type="match status" value="1"/>
</dbReference>
<keyword evidence="3" id="KW-1185">Reference proteome</keyword>
<dbReference type="InterPro" id="IPR001810">
    <property type="entry name" value="F-box_dom"/>
</dbReference>
<proteinExistence type="predicted"/>
<gene>
    <name evidence="2" type="ORF">OESDEN_18107</name>
</gene>
<evidence type="ECO:0000313" key="2">
    <source>
        <dbReference type="EMBL" id="KHJ82201.1"/>
    </source>
</evidence>
<dbReference type="EMBL" id="KN581406">
    <property type="protein sequence ID" value="KHJ82201.1"/>
    <property type="molecule type" value="Genomic_DNA"/>
</dbReference>
<name>A0A0B1SEA3_OESDE</name>
<dbReference type="InterPro" id="IPR036047">
    <property type="entry name" value="F-box-like_dom_sf"/>
</dbReference>
<sequence>MEDENFLLSFDPDAFVSEFSCWSELPSEVKVKILRHLPVPTVDSFKFLSKECLSLASRVPTEMEEVHLNEKGYYLPQNRRSDEKSMVLEINGEEILFTDDGSNGCIVKRSTGENGALVTETEPHYQNETCQSVAMRTLFQLTRNARITKLFIATRLMDEQLERIFEEQSKNTRITCKSLMISTHDARFLLKFLPFIAPGCLLRITAGSPLEPIQFHMDSACFDLDVMRTARIIYITALAGITNDQLPRVRATRIFLRAPEISSCGINHLILVRTTLTQA</sequence>
<reference evidence="2 3" key="1">
    <citation type="submission" date="2014-03" db="EMBL/GenBank/DDBJ databases">
        <title>Draft genome of the hookworm Oesophagostomum dentatum.</title>
        <authorList>
            <person name="Mitreva M."/>
        </authorList>
    </citation>
    <scope>NUCLEOTIDE SEQUENCE [LARGE SCALE GENOMIC DNA]</scope>
    <source>
        <strain evidence="2 3">OD-Hann</strain>
    </source>
</reference>
<accession>A0A0B1SEA3</accession>
<evidence type="ECO:0000259" key="1">
    <source>
        <dbReference type="Pfam" id="PF00646"/>
    </source>
</evidence>
<evidence type="ECO:0000313" key="3">
    <source>
        <dbReference type="Proteomes" id="UP000053660"/>
    </source>
</evidence>
<dbReference type="SUPFAM" id="SSF81383">
    <property type="entry name" value="F-box domain"/>
    <property type="match status" value="1"/>
</dbReference>
<dbReference type="AlphaFoldDB" id="A0A0B1SEA3"/>
<feature type="domain" description="F-box" evidence="1">
    <location>
        <begin position="22"/>
        <end position="59"/>
    </location>
</feature>
<organism evidence="2 3">
    <name type="scientific">Oesophagostomum dentatum</name>
    <name type="common">Nodular worm</name>
    <dbReference type="NCBI Taxonomy" id="61180"/>
    <lineage>
        <taxon>Eukaryota</taxon>
        <taxon>Metazoa</taxon>
        <taxon>Ecdysozoa</taxon>
        <taxon>Nematoda</taxon>
        <taxon>Chromadorea</taxon>
        <taxon>Rhabditida</taxon>
        <taxon>Rhabditina</taxon>
        <taxon>Rhabditomorpha</taxon>
        <taxon>Strongyloidea</taxon>
        <taxon>Strongylidae</taxon>
        <taxon>Oesophagostomum</taxon>
    </lineage>
</organism>